<dbReference type="FunFam" id="3.40.50.720:FF:000084">
    <property type="entry name" value="Short-chain dehydrogenase reductase"/>
    <property type="match status" value="1"/>
</dbReference>
<dbReference type="SUPFAM" id="SSF51735">
    <property type="entry name" value="NAD(P)-binding Rossmann-fold domains"/>
    <property type="match status" value="1"/>
</dbReference>
<dbReference type="InterPro" id="IPR036291">
    <property type="entry name" value="NAD(P)-bd_dom_sf"/>
</dbReference>
<sequence length="259" mass="27660">MNIEVKRPQVSTSSAIYPSLKGKRVVVTGGGSGIGAGIVAGFARQGSEVIFLDVADQDSKALAEQLSGAEIAPVYLRCDLTDLDAVAKTFADIGPVDVLVNNAGNDDRHGLAQITPAYWDERMSVNLRHMLFATQAVAPGMKARGGGAIINFGSISWHLGLPDLVLYETAKAGIEGMTRALARELGPDDIRVTCVVPGNIKTKRQEKWYTPEGEAEIVAAQALKGRLVPDHVASLVMFLASDDASLCTGHEYWIDAGWR</sequence>
<dbReference type="EMBL" id="CP000927">
    <property type="protein sequence ID" value="ABZ73126.1"/>
    <property type="molecule type" value="Genomic_DNA"/>
</dbReference>
<dbReference type="PRINTS" id="PR00081">
    <property type="entry name" value="GDHRDH"/>
</dbReference>
<evidence type="ECO:0000256" key="1">
    <source>
        <dbReference type="ARBA" id="ARBA00006484"/>
    </source>
</evidence>
<gene>
    <name evidence="5" type="ordered locus">Caul_4001</name>
</gene>
<evidence type="ECO:0000256" key="4">
    <source>
        <dbReference type="ARBA" id="ARBA00069939"/>
    </source>
</evidence>
<evidence type="ECO:0000256" key="2">
    <source>
        <dbReference type="ARBA" id="ARBA00023002"/>
    </source>
</evidence>
<dbReference type="CDD" id="cd05233">
    <property type="entry name" value="SDR_c"/>
    <property type="match status" value="1"/>
</dbReference>
<proteinExistence type="inferred from homology"/>
<evidence type="ECO:0000313" key="5">
    <source>
        <dbReference type="EMBL" id="ABZ73126.1"/>
    </source>
</evidence>
<dbReference type="STRING" id="366602.Caul_4001"/>
<evidence type="ECO:0000256" key="3">
    <source>
        <dbReference type="ARBA" id="ARBA00066641"/>
    </source>
</evidence>
<dbReference type="Gene3D" id="3.40.50.720">
    <property type="entry name" value="NAD(P)-binding Rossmann-like Domain"/>
    <property type="match status" value="1"/>
</dbReference>
<accession>B0SWR8</accession>
<comment type="similarity">
    <text evidence="1">Belongs to the short-chain dehydrogenases/reductases (SDR) family.</text>
</comment>
<dbReference type="AlphaFoldDB" id="B0SWR8"/>
<dbReference type="PANTHER" id="PTHR43639">
    <property type="entry name" value="OXIDOREDUCTASE, SHORT-CHAIN DEHYDROGENASE/REDUCTASE FAMILY (AFU_ORTHOLOGUE AFUA_5G02870)"/>
    <property type="match status" value="1"/>
</dbReference>
<dbReference type="InterPro" id="IPR002347">
    <property type="entry name" value="SDR_fam"/>
</dbReference>
<dbReference type="PRINTS" id="PR00080">
    <property type="entry name" value="SDRFAMILY"/>
</dbReference>
<dbReference type="Pfam" id="PF13561">
    <property type="entry name" value="adh_short_C2"/>
    <property type="match status" value="1"/>
</dbReference>
<dbReference type="KEGG" id="cak:Caul_4001"/>
<dbReference type="EC" id="1.1.1.175" evidence="3"/>
<dbReference type="GO" id="GO:0047838">
    <property type="term" value="F:D-xylose 1-dehydrogenase (NAD+) activity"/>
    <property type="evidence" value="ECO:0007669"/>
    <property type="project" value="UniProtKB-EC"/>
</dbReference>
<organism evidence="5">
    <name type="scientific">Caulobacter sp. (strain K31)</name>
    <dbReference type="NCBI Taxonomy" id="366602"/>
    <lineage>
        <taxon>Bacteria</taxon>
        <taxon>Pseudomonadati</taxon>
        <taxon>Pseudomonadota</taxon>
        <taxon>Alphaproteobacteria</taxon>
        <taxon>Caulobacterales</taxon>
        <taxon>Caulobacteraceae</taxon>
        <taxon>Caulobacter</taxon>
    </lineage>
</organism>
<protein>
    <recommendedName>
        <fullName evidence="4">D-xylose 1-dehydrogenase</fullName>
        <ecNumber evidence="3">1.1.1.175</ecNumber>
    </recommendedName>
</protein>
<dbReference type="PANTHER" id="PTHR43639:SF1">
    <property type="entry name" value="SHORT-CHAIN DEHYDROGENASE_REDUCTASE FAMILY PROTEIN"/>
    <property type="match status" value="1"/>
</dbReference>
<name>B0SWR8_CAUSK</name>
<keyword evidence="2" id="KW-0560">Oxidoreductase</keyword>
<dbReference type="eggNOG" id="COG1028">
    <property type="taxonomic scope" value="Bacteria"/>
</dbReference>
<reference evidence="5" key="1">
    <citation type="submission" date="2008-01" db="EMBL/GenBank/DDBJ databases">
        <title>Complete sequence of chromosome of Caulobacter sp. K31.</title>
        <authorList>
            <consortium name="US DOE Joint Genome Institute"/>
            <person name="Copeland A."/>
            <person name="Lucas S."/>
            <person name="Lapidus A."/>
            <person name="Barry K."/>
            <person name="Glavina del Rio T."/>
            <person name="Dalin E."/>
            <person name="Tice H."/>
            <person name="Pitluck S."/>
            <person name="Bruce D."/>
            <person name="Goodwin L."/>
            <person name="Thompson L.S."/>
            <person name="Brettin T."/>
            <person name="Detter J.C."/>
            <person name="Han C."/>
            <person name="Schmutz J."/>
            <person name="Larimer F."/>
            <person name="Land M."/>
            <person name="Hauser L."/>
            <person name="Kyrpides N."/>
            <person name="Kim E."/>
            <person name="Stephens C."/>
            <person name="Richardson P."/>
        </authorList>
    </citation>
    <scope>NUCLEOTIDE SEQUENCE [LARGE SCALE GENOMIC DNA]</scope>
    <source>
        <strain evidence="5">K31</strain>
    </source>
</reference>
<dbReference type="HOGENOM" id="CLU_010194_1_0_5"/>